<gene>
    <name evidence="8" type="ORF">ACFQZS_16835</name>
</gene>
<feature type="domain" description="DUF202" evidence="7">
    <location>
        <begin position="18"/>
        <end position="96"/>
    </location>
</feature>
<evidence type="ECO:0000256" key="1">
    <source>
        <dbReference type="ARBA" id="ARBA00004651"/>
    </source>
</evidence>
<keyword evidence="5 6" id="KW-0472">Membrane</keyword>
<dbReference type="RefSeq" id="WP_377102118.1">
    <property type="nucleotide sequence ID" value="NZ_JBHTHU010000021.1"/>
</dbReference>
<evidence type="ECO:0000313" key="9">
    <source>
        <dbReference type="Proteomes" id="UP001596958"/>
    </source>
</evidence>
<organism evidence="8 9">
    <name type="scientific">Mucilaginibacter calamicampi</name>
    <dbReference type="NCBI Taxonomy" id="1302352"/>
    <lineage>
        <taxon>Bacteria</taxon>
        <taxon>Pseudomonadati</taxon>
        <taxon>Bacteroidota</taxon>
        <taxon>Sphingobacteriia</taxon>
        <taxon>Sphingobacteriales</taxon>
        <taxon>Sphingobacteriaceae</taxon>
        <taxon>Mucilaginibacter</taxon>
    </lineage>
</organism>
<evidence type="ECO:0000256" key="6">
    <source>
        <dbReference type="SAM" id="Phobius"/>
    </source>
</evidence>
<sequence>MEEKKLTEQLIKKQNVADHLANERTMLAWVRTGIGIIAFGFAVVKFSLFVRQVSAVLGKNLTKPHGYSAEIGIVLVALGTLSIVFAYIQYRHTERQLDSDEYHHSSLLIKLLVGFIFLISIALLVYLVMTT</sequence>
<feature type="transmembrane region" description="Helical" evidence="6">
    <location>
        <begin position="28"/>
        <end position="50"/>
    </location>
</feature>
<dbReference type="Pfam" id="PF02656">
    <property type="entry name" value="DUF202"/>
    <property type="match status" value="1"/>
</dbReference>
<evidence type="ECO:0000259" key="7">
    <source>
        <dbReference type="Pfam" id="PF02656"/>
    </source>
</evidence>
<keyword evidence="4 6" id="KW-1133">Transmembrane helix</keyword>
<protein>
    <submittedName>
        <fullName evidence="8">YidH family protein</fullName>
    </submittedName>
</protein>
<feature type="transmembrane region" description="Helical" evidence="6">
    <location>
        <begin position="71"/>
        <end position="88"/>
    </location>
</feature>
<evidence type="ECO:0000256" key="3">
    <source>
        <dbReference type="ARBA" id="ARBA00022692"/>
    </source>
</evidence>
<dbReference type="PANTHER" id="PTHR34187:SF2">
    <property type="entry name" value="DUF202 DOMAIN-CONTAINING PROTEIN"/>
    <property type="match status" value="1"/>
</dbReference>
<evidence type="ECO:0000313" key="8">
    <source>
        <dbReference type="EMBL" id="MFD0751821.1"/>
    </source>
</evidence>
<proteinExistence type="predicted"/>
<dbReference type="InterPro" id="IPR003807">
    <property type="entry name" value="DUF202"/>
</dbReference>
<keyword evidence="2" id="KW-1003">Cell membrane</keyword>
<name>A0ABW2Z0J8_9SPHI</name>
<accession>A0ABW2Z0J8</accession>
<evidence type="ECO:0000256" key="5">
    <source>
        <dbReference type="ARBA" id="ARBA00023136"/>
    </source>
</evidence>
<comment type="caution">
    <text evidence="8">The sequence shown here is derived from an EMBL/GenBank/DDBJ whole genome shotgun (WGS) entry which is preliminary data.</text>
</comment>
<comment type="subcellular location">
    <subcellularLocation>
        <location evidence="1">Cell membrane</location>
        <topology evidence="1">Multi-pass membrane protein</topology>
    </subcellularLocation>
</comment>
<dbReference type="Proteomes" id="UP001596958">
    <property type="component" value="Unassembled WGS sequence"/>
</dbReference>
<keyword evidence="3 6" id="KW-0812">Transmembrane</keyword>
<reference evidence="9" key="1">
    <citation type="journal article" date="2019" name="Int. J. Syst. Evol. Microbiol.">
        <title>The Global Catalogue of Microorganisms (GCM) 10K type strain sequencing project: providing services to taxonomists for standard genome sequencing and annotation.</title>
        <authorList>
            <consortium name="The Broad Institute Genomics Platform"/>
            <consortium name="The Broad Institute Genome Sequencing Center for Infectious Disease"/>
            <person name="Wu L."/>
            <person name="Ma J."/>
        </authorList>
    </citation>
    <scope>NUCLEOTIDE SEQUENCE [LARGE SCALE GENOMIC DNA]</scope>
    <source>
        <strain evidence="9">CCUG 63418</strain>
    </source>
</reference>
<dbReference type="EMBL" id="JBHTHU010000021">
    <property type="protein sequence ID" value="MFD0751821.1"/>
    <property type="molecule type" value="Genomic_DNA"/>
</dbReference>
<evidence type="ECO:0000256" key="4">
    <source>
        <dbReference type="ARBA" id="ARBA00022989"/>
    </source>
</evidence>
<keyword evidence="9" id="KW-1185">Reference proteome</keyword>
<dbReference type="InterPro" id="IPR052053">
    <property type="entry name" value="IM_YidH-like"/>
</dbReference>
<evidence type="ECO:0000256" key="2">
    <source>
        <dbReference type="ARBA" id="ARBA00022475"/>
    </source>
</evidence>
<dbReference type="PANTHER" id="PTHR34187">
    <property type="entry name" value="FGR18P"/>
    <property type="match status" value="1"/>
</dbReference>
<feature type="transmembrane region" description="Helical" evidence="6">
    <location>
        <begin position="108"/>
        <end position="129"/>
    </location>
</feature>